<dbReference type="NCBIfam" id="TIGR02532">
    <property type="entry name" value="IV_pilin_GFxxxE"/>
    <property type="match status" value="1"/>
</dbReference>
<organism evidence="3 4">
    <name type="scientific">Limnoglobus roseus</name>
    <dbReference type="NCBI Taxonomy" id="2598579"/>
    <lineage>
        <taxon>Bacteria</taxon>
        <taxon>Pseudomonadati</taxon>
        <taxon>Planctomycetota</taxon>
        <taxon>Planctomycetia</taxon>
        <taxon>Gemmatales</taxon>
        <taxon>Gemmataceae</taxon>
        <taxon>Limnoglobus</taxon>
    </lineage>
</organism>
<keyword evidence="1" id="KW-0472">Membrane</keyword>
<keyword evidence="1" id="KW-0812">Transmembrane</keyword>
<dbReference type="PANTHER" id="PTHR30093">
    <property type="entry name" value="GENERAL SECRETION PATHWAY PROTEIN G"/>
    <property type="match status" value="1"/>
</dbReference>
<dbReference type="Gene3D" id="3.30.700.10">
    <property type="entry name" value="Glycoprotein, Type 4 Pilin"/>
    <property type="match status" value="1"/>
</dbReference>
<dbReference type="KEGG" id="lrs:PX52LOC_06271"/>
<evidence type="ECO:0000256" key="1">
    <source>
        <dbReference type="SAM" id="Phobius"/>
    </source>
</evidence>
<protein>
    <recommendedName>
        <fullName evidence="2">DUF1559 domain-containing protein</fullName>
    </recommendedName>
</protein>
<keyword evidence="4" id="KW-1185">Reference proteome</keyword>
<feature type="transmembrane region" description="Helical" evidence="1">
    <location>
        <begin position="12"/>
        <end position="37"/>
    </location>
</feature>
<evidence type="ECO:0000313" key="4">
    <source>
        <dbReference type="Proteomes" id="UP000324974"/>
    </source>
</evidence>
<accession>A0A5C1AJ59</accession>
<dbReference type="PANTHER" id="PTHR30093:SF2">
    <property type="entry name" value="TYPE II SECRETION SYSTEM PROTEIN H"/>
    <property type="match status" value="1"/>
</dbReference>
<evidence type="ECO:0000313" key="3">
    <source>
        <dbReference type="EMBL" id="QEL19211.1"/>
    </source>
</evidence>
<dbReference type="EMBL" id="CP042425">
    <property type="protein sequence ID" value="QEL19211.1"/>
    <property type="molecule type" value="Genomic_DNA"/>
</dbReference>
<gene>
    <name evidence="3" type="ORF">PX52LOC_06271</name>
</gene>
<feature type="domain" description="DUF1559" evidence="2">
    <location>
        <begin position="38"/>
        <end position="317"/>
    </location>
</feature>
<dbReference type="InterPro" id="IPR027558">
    <property type="entry name" value="Pre_pil_HX9DG_C"/>
</dbReference>
<dbReference type="InterPro" id="IPR012902">
    <property type="entry name" value="N_methyl_site"/>
</dbReference>
<reference evidence="4" key="1">
    <citation type="submission" date="2019-08" db="EMBL/GenBank/DDBJ databases">
        <title>Limnoglobus roseus gen. nov., sp. nov., a novel freshwater planctomycete with a giant genome from the family Gemmataceae.</title>
        <authorList>
            <person name="Kulichevskaya I.S."/>
            <person name="Naumoff D.G."/>
            <person name="Miroshnikov K."/>
            <person name="Ivanova A."/>
            <person name="Philippov D.A."/>
            <person name="Hakobyan A."/>
            <person name="Rijpstra I.C."/>
            <person name="Sinninghe Damste J.S."/>
            <person name="Liesack W."/>
            <person name="Dedysh S.N."/>
        </authorList>
    </citation>
    <scope>NUCLEOTIDE SEQUENCE [LARGE SCALE GENOMIC DNA]</scope>
    <source>
        <strain evidence="4">PX52</strain>
    </source>
</reference>
<dbReference type="Proteomes" id="UP000324974">
    <property type="component" value="Chromosome"/>
</dbReference>
<dbReference type="NCBIfam" id="TIGR04294">
    <property type="entry name" value="pre_pil_HX9DG"/>
    <property type="match status" value="1"/>
</dbReference>
<keyword evidence="1" id="KW-1133">Transmembrane helix</keyword>
<dbReference type="SUPFAM" id="SSF54523">
    <property type="entry name" value="Pili subunits"/>
    <property type="match status" value="1"/>
</dbReference>
<dbReference type="OrthoDB" id="242858at2"/>
<dbReference type="InterPro" id="IPR011453">
    <property type="entry name" value="DUF1559"/>
</dbReference>
<sequence length="336" mass="35872">MTFVTARRKPRPAFTLIELLVVIAIIAILIGLLLPAVQKVREAASRMKCQNNLKQIGLALQTYHDANLRFPVGTALKGYPEGTPAGQIPIAKLNTGPYRPGLFAAILPYLEQNNLYASLNMDLAIDEEPNRTIGQTQVAMYLCPSNRRVYGTKKAPHSLPLTDKTLELAVNDYTGLNGAQRLTTNSPAASVTQGRGGFDERQNLRITDFTDGTSNTIDVTECLKFARGVWIHGRPHYNNAAYQINTLRGYNGGANGFEPDGRAGCAAASGYTQPCPLGGGPGSGVAGQWGLSSDHPGGAAALFVDGSVQFLRDTLSPETLTALSTRDAGEVIADSN</sequence>
<proteinExistence type="predicted"/>
<evidence type="ECO:0000259" key="2">
    <source>
        <dbReference type="Pfam" id="PF07596"/>
    </source>
</evidence>
<name>A0A5C1AJ59_9BACT</name>
<dbReference type="RefSeq" id="WP_149113627.1">
    <property type="nucleotide sequence ID" value="NZ_CP042425.1"/>
</dbReference>
<dbReference type="Pfam" id="PF07963">
    <property type="entry name" value="N_methyl"/>
    <property type="match status" value="1"/>
</dbReference>
<dbReference type="AlphaFoldDB" id="A0A5C1AJ59"/>
<dbReference type="InterPro" id="IPR045584">
    <property type="entry name" value="Pilin-like"/>
</dbReference>
<dbReference type="Pfam" id="PF07596">
    <property type="entry name" value="SBP_bac_10"/>
    <property type="match status" value="1"/>
</dbReference>